<dbReference type="Pfam" id="PF26017">
    <property type="entry name" value="BACK_BTBD8"/>
    <property type="match status" value="1"/>
</dbReference>
<evidence type="ECO:0000313" key="5">
    <source>
        <dbReference type="Proteomes" id="UP001485043"/>
    </source>
</evidence>
<comment type="pathway">
    <text evidence="1">Protein modification; protein ubiquitination.</text>
</comment>
<evidence type="ECO:0000313" key="4">
    <source>
        <dbReference type="EMBL" id="KAK9850789.1"/>
    </source>
</evidence>
<accession>A0AAW1SQE9</accession>
<protein>
    <recommendedName>
        <fullName evidence="3">BTB domain-containing protein</fullName>
    </recommendedName>
</protein>
<evidence type="ECO:0000259" key="3">
    <source>
        <dbReference type="PROSITE" id="PS50097"/>
    </source>
</evidence>
<dbReference type="Pfam" id="PF00651">
    <property type="entry name" value="BTB"/>
    <property type="match status" value="1"/>
</dbReference>
<dbReference type="InterPro" id="IPR000210">
    <property type="entry name" value="BTB/POZ_dom"/>
</dbReference>
<proteinExistence type="predicted"/>
<feature type="region of interest" description="Disordered" evidence="2">
    <location>
        <begin position="122"/>
        <end position="166"/>
    </location>
</feature>
<feature type="compositionally biased region" description="Low complexity" evidence="2">
    <location>
        <begin position="122"/>
        <end position="131"/>
    </location>
</feature>
<reference evidence="4 5" key="1">
    <citation type="journal article" date="2024" name="Nat. Commun.">
        <title>Phylogenomics reveals the evolutionary origins of lichenization in chlorophyte algae.</title>
        <authorList>
            <person name="Puginier C."/>
            <person name="Libourel C."/>
            <person name="Otte J."/>
            <person name="Skaloud P."/>
            <person name="Haon M."/>
            <person name="Grisel S."/>
            <person name="Petersen M."/>
            <person name="Berrin J.G."/>
            <person name="Delaux P.M."/>
            <person name="Dal Grande F."/>
            <person name="Keller J."/>
        </authorList>
    </citation>
    <scope>NUCLEOTIDE SEQUENCE [LARGE SCALE GENOMIC DNA]</scope>
    <source>
        <strain evidence="4 5">SAG 2523</strain>
    </source>
</reference>
<feature type="region of interest" description="Disordered" evidence="2">
    <location>
        <begin position="483"/>
        <end position="502"/>
    </location>
</feature>
<dbReference type="InterPro" id="IPR043225">
    <property type="entry name" value="BACK_BTBD8"/>
</dbReference>
<dbReference type="InterPro" id="IPR011333">
    <property type="entry name" value="SKP1/BTB/POZ_sf"/>
</dbReference>
<dbReference type="SUPFAM" id="SSF54695">
    <property type="entry name" value="POZ domain"/>
    <property type="match status" value="1"/>
</dbReference>
<feature type="compositionally biased region" description="Polar residues" evidence="2">
    <location>
        <begin position="483"/>
        <end position="493"/>
    </location>
</feature>
<dbReference type="SMART" id="SM00225">
    <property type="entry name" value="BTB"/>
    <property type="match status" value="1"/>
</dbReference>
<dbReference type="EMBL" id="JALJOV010001272">
    <property type="protein sequence ID" value="KAK9850789.1"/>
    <property type="molecule type" value="Genomic_DNA"/>
</dbReference>
<dbReference type="Gene3D" id="3.30.710.10">
    <property type="entry name" value="Potassium Channel Kv1.1, Chain A"/>
    <property type="match status" value="1"/>
</dbReference>
<name>A0AAW1SQE9_9CHLO</name>
<feature type="domain" description="BTB" evidence="3">
    <location>
        <begin position="186"/>
        <end position="262"/>
    </location>
</feature>
<sequence>MLAARRLLSPRKPSPPKALKHSKLWVPERGEFFLGNDLKQLLETGNNLADLTLTVNSGITSHTICVHTSILHTGVSLPDFQNWLAAIYSGVWRCSGVIQGPASKQQLASIGLRLLHVPGAAAPEPASPAAAEQGTPGKQGPVSEACSSEVDEGESPGQPAGPSARMDLSEDIGSLFRAAQAGQGGSDVILQLTGPDDSTAINLPVHRCILAARSDFFETMLTHRQWSEAQAPLLHLDTQECRTDLARDLVQYLYTGRIAIPMQRATELLSLADRWQIRDFPKLMAFELRQGACQAFSRPQPRSANLQEVPQVAAFAKSSVERSIATEDFQELLQDCIRWLVTHMVQAWPSRALARQLPDLYSDLLSHGKESLRMGNALDMLGRCNKLLGSIPAVAWADRSKELAGEMQQAVRAWIGDHYAGLVLTGGFKGLLGSPMSAHMADEAAAACCAQLQSGKDSTSLALALLDVYHTPWLIAARQASSPDAKSGVSRSGPSRGDAPADRDAYGSNYQFPLLGWLLPEAANAAGAQATLLTVVDAATVWLVQHRLQVLRSDTWQELPKPAQQRYRGLFNKHAGFTAGPQLPEIPQGKTLASGGGSAAFWVPADEPVQRQAPTLATRQMRGRARGVYNTEAAAQQ</sequence>
<comment type="caution">
    <text evidence="4">The sequence shown here is derived from an EMBL/GenBank/DDBJ whole genome shotgun (WGS) entry which is preliminary data.</text>
</comment>
<keyword evidence="5" id="KW-1185">Reference proteome</keyword>
<dbReference type="AlphaFoldDB" id="A0AAW1SQE9"/>
<evidence type="ECO:0000256" key="2">
    <source>
        <dbReference type="SAM" id="MobiDB-lite"/>
    </source>
</evidence>
<dbReference type="PANTHER" id="PTHR22427:SF7">
    <property type="entry name" value="GH15728P"/>
    <property type="match status" value="1"/>
</dbReference>
<dbReference type="Proteomes" id="UP001485043">
    <property type="component" value="Unassembled WGS sequence"/>
</dbReference>
<gene>
    <name evidence="4" type="ORF">WJX84_003822</name>
</gene>
<organism evidence="4 5">
    <name type="scientific">Apatococcus fuscideae</name>
    <dbReference type="NCBI Taxonomy" id="2026836"/>
    <lineage>
        <taxon>Eukaryota</taxon>
        <taxon>Viridiplantae</taxon>
        <taxon>Chlorophyta</taxon>
        <taxon>core chlorophytes</taxon>
        <taxon>Trebouxiophyceae</taxon>
        <taxon>Chlorellales</taxon>
        <taxon>Chlorellaceae</taxon>
        <taxon>Apatococcus</taxon>
    </lineage>
</organism>
<evidence type="ECO:0000256" key="1">
    <source>
        <dbReference type="ARBA" id="ARBA00004906"/>
    </source>
</evidence>
<dbReference type="PROSITE" id="PS50097">
    <property type="entry name" value="BTB"/>
    <property type="match status" value="1"/>
</dbReference>
<dbReference type="PANTHER" id="PTHR22427">
    <property type="entry name" value="GH15728P"/>
    <property type="match status" value="1"/>
</dbReference>